<protein>
    <recommendedName>
        <fullName evidence="6">Transmembrane protein 198</fullName>
    </recommendedName>
</protein>
<keyword evidence="4 7" id="KW-1133">Transmembrane helix</keyword>
<proteinExistence type="inferred from homology"/>
<reference evidence="11" key="1">
    <citation type="journal article" date="2018" name="Nat. Microbiol.">
        <title>Leveraging single-cell genomics to expand the fungal tree of life.</title>
        <authorList>
            <person name="Ahrendt S.R."/>
            <person name="Quandt C.A."/>
            <person name="Ciobanu D."/>
            <person name="Clum A."/>
            <person name="Salamov A."/>
            <person name="Andreopoulos B."/>
            <person name="Cheng J.F."/>
            <person name="Woyke T."/>
            <person name="Pelin A."/>
            <person name="Henrissat B."/>
            <person name="Reynolds N.K."/>
            <person name="Benny G.L."/>
            <person name="Smith M.E."/>
            <person name="James T.Y."/>
            <person name="Grigoriev I.V."/>
        </authorList>
    </citation>
    <scope>NUCLEOTIDE SEQUENCE [LARGE SCALE GENOMIC DNA]</scope>
    <source>
        <strain evidence="11">Benny S71-1</strain>
    </source>
</reference>
<gene>
    <name evidence="10" type="ORF">SYNPS1DRAFT_29880</name>
</gene>
<evidence type="ECO:0000256" key="5">
    <source>
        <dbReference type="ARBA" id="ARBA00023136"/>
    </source>
</evidence>
<dbReference type="InterPro" id="IPR025256">
    <property type="entry name" value="TM7S3/TM198-like_dom"/>
</dbReference>
<dbReference type="PANTHER" id="PTHR31247:SF5">
    <property type="entry name" value="DUF4203 DOMAIN-CONTAINING PROTEIN"/>
    <property type="match status" value="1"/>
</dbReference>
<feature type="transmembrane region" description="Helical" evidence="7">
    <location>
        <begin position="84"/>
        <end position="106"/>
    </location>
</feature>
<feature type="transmembrane region" description="Helical" evidence="7">
    <location>
        <begin position="242"/>
        <end position="263"/>
    </location>
</feature>
<keyword evidence="5 7" id="KW-0472">Membrane</keyword>
<keyword evidence="8" id="KW-0732">Signal</keyword>
<name>A0A4V1J1A2_9FUNG</name>
<sequence length="283" mass="29929">MRHALLALLSLLLLSMQCGIAMAAEPTATTSIIPDVPTTLPTAMPSVQQVQQALTPQSIVAAIVALAVGFVLCFFGYRFFRPTLFLAGFVIAAFVTYVICLNVAPFKGDEYDGIKRTVYVVVVIAAGFIVGVLAVCFWRLGLLLVGAMGGLVGGLFILAFMPNGLIKEPVWKAVFIVILVILSAILIFKFERPVVIVATAAGGGFSLALGIDFFVQSQFASTIATVLGGASSAVLSFDAKTYIMLALVAIFAILGMIVQFRFFKGVFGNGKPATDTSGRQDNA</sequence>
<evidence type="ECO:0000256" key="1">
    <source>
        <dbReference type="ARBA" id="ARBA00004141"/>
    </source>
</evidence>
<feature type="transmembrane region" description="Helical" evidence="7">
    <location>
        <begin position="170"/>
        <end position="188"/>
    </location>
</feature>
<dbReference type="EMBL" id="KZ990283">
    <property type="protein sequence ID" value="RKP24349.1"/>
    <property type="molecule type" value="Genomic_DNA"/>
</dbReference>
<evidence type="ECO:0000256" key="8">
    <source>
        <dbReference type="SAM" id="SignalP"/>
    </source>
</evidence>
<dbReference type="GO" id="GO:0005886">
    <property type="term" value="C:plasma membrane"/>
    <property type="evidence" value="ECO:0007669"/>
    <property type="project" value="TreeGrafter"/>
</dbReference>
<organism evidence="10 11">
    <name type="scientific">Syncephalis pseudoplumigaleata</name>
    <dbReference type="NCBI Taxonomy" id="1712513"/>
    <lineage>
        <taxon>Eukaryota</taxon>
        <taxon>Fungi</taxon>
        <taxon>Fungi incertae sedis</taxon>
        <taxon>Zoopagomycota</taxon>
        <taxon>Zoopagomycotina</taxon>
        <taxon>Zoopagomycetes</taxon>
        <taxon>Zoopagales</taxon>
        <taxon>Piptocephalidaceae</taxon>
        <taxon>Syncephalis</taxon>
    </lineage>
</organism>
<comment type="similarity">
    <text evidence="2">Belongs to the TMEM198 family.</text>
</comment>
<dbReference type="InterPro" id="IPR040236">
    <property type="entry name" value="TMEM198"/>
</dbReference>
<feature type="transmembrane region" description="Helical" evidence="7">
    <location>
        <begin position="195"/>
        <end position="215"/>
    </location>
</feature>
<evidence type="ECO:0000256" key="7">
    <source>
        <dbReference type="SAM" id="Phobius"/>
    </source>
</evidence>
<dbReference type="Proteomes" id="UP000278143">
    <property type="component" value="Unassembled WGS sequence"/>
</dbReference>
<evidence type="ECO:0000313" key="11">
    <source>
        <dbReference type="Proteomes" id="UP000278143"/>
    </source>
</evidence>
<feature type="transmembrane region" description="Helical" evidence="7">
    <location>
        <begin position="142"/>
        <end position="164"/>
    </location>
</feature>
<feature type="transmembrane region" description="Helical" evidence="7">
    <location>
        <begin position="59"/>
        <end position="77"/>
    </location>
</feature>
<feature type="signal peptide" evidence="8">
    <location>
        <begin position="1"/>
        <end position="23"/>
    </location>
</feature>
<evidence type="ECO:0000313" key="10">
    <source>
        <dbReference type="EMBL" id="RKP24349.1"/>
    </source>
</evidence>
<dbReference type="PANTHER" id="PTHR31247">
    <property type="entry name" value="TRANSMEMBRANE PROTEIN 198 FAMILY MEMBER"/>
    <property type="match status" value="1"/>
</dbReference>
<dbReference type="OrthoDB" id="102260at2759"/>
<accession>A0A4V1J1A2</accession>
<evidence type="ECO:0000256" key="3">
    <source>
        <dbReference type="ARBA" id="ARBA00022692"/>
    </source>
</evidence>
<comment type="subcellular location">
    <subcellularLocation>
        <location evidence="1">Membrane</location>
        <topology evidence="1">Multi-pass membrane protein</topology>
    </subcellularLocation>
</comment>
<keyword evidence="3 7" id="KW-0812">Transmembrane</keyword>
<feature type="chain" id="PRO_5020894684" description="Transmembrane protein 198" evidence="8">
    <location>
        <begin position="24"/>
        <end position="283"/>
    </location>
</feature>
<evidence type="ECO:0000256" key="6">
    <source>
        <dbReference type="ARBA" id="ARBA00049737"/>
    </source>
</evidence>
<dbReference type="AlphaFoldDB" id="A0A4V1J1A2"/>
<evidence type="ECO:0000256" key="4">
    <source>
        <dbReference type="ARBA" id="ARBA00022989"/>
    </source>
</evidence>
<evidence type="ECO:0000259" key="9">
    <source>
        <dbReference type="Pfam" id="PF13886"/>
    </source>
</evidence>
<feature type="transmembrane region" description="Helical" evidence="7">
    <location>
        <begin position="118"/>
        <end position="137"/>
    </location>
</feature>
<evidence type="ECO:0000256" key="2">
    <source>
        <dbReference type="ARBA" id="ARBA00006244"/>
    </source>
</evidence>
<feature type="domain" description="TM7S3/TM198-like" evidence="9">
    <location>
        <begin position="63"/>
        <end position="260"/>
    </location>
</feature>
<dbReference type="Pfam" id="PF13886">
    <property type="entry name" value="TM7S3_TM198"/>
    <property type="match status" value="1"/>
</dbReference>
<keyword evidence="11" id="KW-1185">Reference proteome</keyword>